<protein>
    <submittedName>
        <fullName evidence="1">Uncharacterized protein</fullName>
    </submittedName>
</protein>
<evidence type="ECO:0000313" key="1">
    <source>
        <dbReference type="EMBL" id="MBM7704365.1"/>
    </source>
</evidence>
<dbReference type="EMBL" id="JAFBFC010000006">
    <property type="protein sequence ID" value="MBM7704365.1"/>
    <property type="molecule type" value="Genomic_DNA"/>
</dbReference>
<name>A0ABS2QY03_9BACI</name>
<gene>
    <name evidence="1" type="ORF">JOC83_003220</name>
</gene>
<reference evidence="1 2" key="1">
    <citation type="submission" date="2021-01" db="EMBL/GenBank/DDBJ databases">
        <title>Genomic Encyclopedia of Type Strains, Phase IV (KMG-IV): sequencing the most valuable type-strain genomes for metagenomic binning, comparative biology and taxonomic classification.</title>
        <authorList>
            <person name="Goeker M."/>
        </authorList>
    </citation>
    <scope>NUCLEOTIDE SEQUENCE [LARGE SCALE GENOMIC DNA]</scope>
    <source>
        <strain evidence="1 2">DSM 104297</strain>
    </source>
</reference>
<accession>A0ABS2QY03</accession>
<proteinExistence type="predicted"/>
<dbReference type="RefSeq" id="WP_205188365.1">
    <property type="nucleotide sequence ID" value="NZ_JAFBFC010000006.1"/>
</dbReference>
<evidence type="ECO:0000313" key="2">
    <source>
        <dbReference type="Proteomes" id="UP000809829"/>
    </source>
</evidence>
<organism evidence="1 2">
    <name type="scientific">Priestia iocasae</name>
    <dbReference type="NCBI Taxonomy" id="2291674"/>
    <lineage>
        <taxon>Bacteria</taxon>
        <taxon>Bacillati</taxon>
        <taxon>Bacillota</taxon>
        <taxon>Bacilli</taxon>
        <taxon>Bacillales</taxon>
        <taxon>Bacillaceae</taxon>
        <taxon>Priestia</taxon>
    </lineage>
</organism>
<comment type="caution">
    <text evidence="1">The sequence shown here is derived from an EMBL/GenBank/DDBJ whole genome shotgun (WGS) entry which is preliminary data.</text>
</comment>
<dbReference type="Proteomes" id="UP000809829">
    <property type="component" value="Unassembled WGS sequence"/>
</dbReference>
<keyword evidence="2" id="KW-1185">Reference proteome</keyword>
<sequence>MPEVSATSLFSPMHVDAILSKGYWEEVWTTIDLQDVLASVKIVEEW</sequence>